<comment type="caution">
    <text evidence="3">The sequence shown here is derived from an EMBL/GenBank/DDBJ whole genome shotgun (WGS) entry which is preliminary data.</text>
</comment>
<dbReference type="EMBL" id="JAVREJ010000016">
    <property type="protein sequence ID" value="MDT0352115.1"/>
    <property type="molecule type" value="Genomic_DNA"/>
</dbReference>
<feature type="domain" description="Luciferase-like" evidence="2">
    <location>
        <begin position="2"/>
        <end position="323"/>
    </location>
</feature>
<proteinExistence type="predicted"/>
<dbReference type="Proteomes" id="UP001183202">
    <property type="component" value="Unassembled WGS sequence"/>
</dbReference>
<dbReference type="PANTHER" id="PTHR43244:SF1">
    <property type="entry name" value="5,10-METHYLENETETRAHYDROMETHANOPTERIN REDUCTASE"/>
    <property type="match status" value="1"/>
</dbReference>
<dbReference type="NCBIfam" id="TIGR03559">
    <property type="entry name" value="F420_Rv3520c"/>
    <property type="match status" value="1"/>
</dbReference>
<keyword evidence="1 3" id="KW-0560">Oxidoreductase</keyword>
<organism evidence="3 4">
    <name type="scientific">Pseudonocardia charpentierae</name>
    <dbReference type="NCBI Taxonomy" id="3075545"/>
    <lineage>
        <taxon>Bacteria</taxon>
        <taxon>Bacillati</taxon>
        <taxon>Actinomycetota</taxon>
        <taxon>Actinomycetes</taxon>
        <taxon>Pseudonocardiales</taxon>
        <taxon>Pseudonocardiaceae</taxon>
        <taxon>Pseudonocardia</taxon>
    </lineage>
</organism>
<dbReference type="PANTHER" id="PTHR43244">
    <property type="match status" value="1"/>
</dbReference>
<evidence type="ECO:0000313" key="3">
    <source>
        <dbReference type="EMBL" id="MDT0352115.1"/>
    </source>
</evidence>
<evidence type="ECO:0000313" key="4">
    <source>
        <dbReference type="Proteomes" id="UP001183202"/>
    </source>
</evidence>
<gene>
    <name evidence="3" type="ORF">RM445_21530</name>
</gene>
<dbReference type="InterPro" id="IPR050564">
    <property type="entry name" value="F420-G6PD/mer"/>
</dbReference>
<accession>A0ABU2NDU1</accession>
<dbReference type="InterPro" id="IPR011251">
    <property type="entry name" value="Luciferase-like_dom"/>
</dbReference>
<protein>
    <submittedName>
        <fullName evidence="3">LLM class F420-dependent oxidoreductase</fullName>
        <ecNumber evidence="3">1.-.-.-</ecNumber>
    </submittedName>
</protein>
<dbReference type="CDD" id="cd01097">
    <property type="entry name" value="Tetrahydromethanopterin_reductase"/>
    <property type="match status" value="1"/>
</dbReference>
<dbReference type="SUPFAM" id="SSF51679">
    <property type="entry name" value="Bacterial luciferase-like"/>
    <property type="match status" value="1"/>
</dbReference>
<name>A0ABU2NDU1_9PSEU</name>
<dbReference type="Pfam" id="PF00296">
    <property type="entry name" value="Bac_luciferase"/>
    <property type="match status" value="1"/>
</dbReference>
<keyword evidence="4" id="KW-1185">Reference proteome</keyword>
<dbReference type="GO" id="GO:0016491">
    <property type="term" value="F:oxidoreductase activity"/>
    <property type="evidence" value="ECO:0007669"/>
    <property type="project" value="UniProtKB-KW"/>
</dbReference>
<dbReference type="Gene3D" id="3.20.20.30">
    <property type="entry name" value="Luciferase-like domain"/>
    <property type="match status" value="1"/>
</dbReference>
<sequence>MRVGMMLSYSGGFAETVAELADHERAGLGIVWVPEAYSFDAVSQLGYLAARTSRLEIAAGVLQIYTRTPTLTAMTAAGLDFVSDGRFTLGLGASNPQVVEGFHGVRYDAPVARTREIVEICRAVWRRERLEHEGRHYRVPLPVEEGTGLGKPLRLINHPVRERIPIVLAALGPRNVALAAEIAEGWLPILYVPERAGALWGSALDEGRARRDPALGPLDVVASATLCITDDTDVARRVLDDLRPFVALYAGGMGARGRNFYNDVVHGYGWEAQAREIQDLYLDGHKDAAAAAVPEEMLRQMALVGPRGHVAERLAAFATAGVTTINVTPLGGSAAERVAQVEATVELAAGV</sequence>
<dbReference type="RefSeq" id="WP_311558620.1">
    <property type="nucleotide sequence ID" value="NZ_JAVREJ010000016.1"/>
</dbReference>
<dbReference type="InterPro" id="IPR036661">
    <property type="entry name" value="Luciferase-like_sf"/>
</dbReference>
<evidence type="ECO:0000259" key="2">
    <source>
        <dbReference type="Pfam" id="PF00296"/>
    </source>
</evidence>
<dbReference type="InterPro" id="IPR019951">
    <property type="entry name" value="F420_OxRdatse_Rv3520c_pred"/>
</dbReference>
<evidence type="ECO:0000256" key="1">
    <source>
        <dbReference type="ARBA" id="ARBA00023002"/>
    </source>
</evidence>
<reference evidence="4" key="1">
    <citation type="submission" date="2023-07" db="EMBL/GenBank/DDBJ databases">
        <title>30 novel species of actinomycetes from the DSMZ collection.</title>
        <authorList>
            <person name="Nouioui I."/>
        </authorList>
    </citation>
    <scope>NUCLEOTIDE SEQUENCE [LARGE SCALE GENOMIC DNA]</scope>
    <source>
        <strain evidence="4">DSM 45834</strain>
    </source>
</reference>
<dbReference type="EC" id="1.-.-.-" evidence="3"/>